<accession>A0A2S3IEJ5</accession>
<dbReference type="EMBL" id="CM008053">
    <property type="protein sequence ID" value="PAN42275.1"/>
    <property type="molecule type" value="Genomic_DNA"/>
</dbReference>
<dbReference type="Gramene" id="PAN42275">
    <property type="protein sequence ID" value="PAN42275"/>
    <property type="gene ID" value="PAHAL_8G167400"/>
</dbReference>
<name>A0A2S3IEJ5_9POAL</name>
<gene>
    <name evidence="1" type="ORF">PAHAL_8G167400</name>
</gene>
<reference evidence="1" key="1">
    <citation type="submission" date="2018-04" db="EMBL/GenBank/DDBJ databases">
        <title>WGS assembly of Panicum hallii.</title>
        <authorList>
            <person name="Lovell J."/>
            <person name="Jenkins J."/>
            <person name="Lowry D."/>
            <person name="Mamidi S."/>
            <person name="Sreedasyam A."/>
            <person name="Weng X."/>
            <person name="Barry K."/>
            <person name="Bonette J."/>
            <person name="Campitelli B."/>
            <person name="Daum C."/>
            <person name="Gordon S."/>
            <person name="Gould B."/>
            <person name="Lipzen A."/>
            <person name="Macqueen A."/>
            <person name="Palacio-Mejia J."/>
            <person name="Plott C."/>
            <person name="Shakirov E."/>
            <person name="Shu S."/>
            <person name="Yoshinaga Y."/>
            <person name="Zane M."/>
            <person name="Rokhsar D."/>
            <person name="Grimwood J."/>
            <person name="Schmutz J."/>
            <person name="Juenger T."/>
        </authorList>
    </citation>
    <scope>NUCLEOTIDE SEQUENCE [LARGE SCALE GENOMIC DNA]</scope>
    <source>
        <strain evidence="1">FIL2</strain>
    </source>
</reference>
<evidence type="ECO:0000313" key="1">
    <source>
        <dbReference type="EMBL" id="PAN42275.1"/>
    </source>
</evidence>
<proteinExistence type="predicted"/>
<organism evidence="1">
    <name type="scientific">Panicum hallii</name>
    <dbReference type="NCBI Taxonomy" id="206008"/>
    <lineage>
        <taxon>Eukaryota</taxon>
        <taxon>Viridiplantae</taxon>
        <taxon>Streptophyta</taxon>
        <taxon>Embryophyta</taxon>
        <taxon>Tracheophyta</taxon>
        <taxon>Spermatophyta</taxon>
        <taxon>Magnoliopsida</taxon>
        <taxon>Liliopsida</taxon>
        <taxon>Poales</taxon>
        <taxon>Poaceae</taxon>
        <taxon>PACMAD clade</taxon>
        <taxon>Panicoideae</taxon>
        <taxon>Panicodae</taxon>
        <taxon>Paniceae</taxon>
        <taxon>Panicinae</taxon>
        <taxon>Panicum</taxon>
        <taxon>Panicum sect. Panicum</taxon>
    </lineage>
</organism>
<dbReference type="AlphaFoldDB" id="A0A2S3IEJ5"/>
<protein>
    <submittedName>
        <fullName evidence="1">Uncharacterized protein</fullName>
    </submittedName>
</protein>
<sequence length="133" mass="14225">MTSVGSSSQRCQGRQLVSAAGADASPTLLCSSTSSTTCSWCWCCLSCNHQSRGILEQEGEWLRCCAAPCALVQRLMQQSASATAPGAPVAVDTDDVQQLLEEMPLRLVHFLISQVGNKTCTLTCIANCPEHLY</sequence>
<dbReference type="Proteomes" id="UP000243499">
    <property type="component" value="Chromosome 8"/>
</dbReference>